<proteinExistence type="predicted"/>
<evidence type="ECO:0000313" key="4">
    <source>
        <dbReference type="Proteomes" id="UP001217089"/>
    </source>
</evidence>
<keyword evidence="4" id="KW-1185">Reference proteome</keyword>
<dbReference type="InterPro" id="IPR000884">
    <property type="entry name" value="TSP1_rpt"/>
</dbReference>
<evidence type="ECO:0000313" key="3">
    <source>
        <dbReference type="EMBL" id="KAJ8320121.1"/>
    </source>
</evidence>
<dbReference type="Proteomes" id="UP001217089">
    <property type="component" value="Unassembled WGS sequence"/>
</dbReference>
<dbReference type="PANTHER" id="PTHR22906">
    <property type="entry name" value="PROPERDIN"/>
    <property type="match status" value="1"/>
</dbReference>
<dbReference type="InterPro" id="IPR036383">
    <property type="entry name" value="TSP1_rpt_sf"/>
</dbReference>
<reference evidence="3 4" key="1">
    <citation type="submission" date="2022-12" db="EMBL/GenBank/DDBJ databases">
        <title>Chromosome-level genome of Tegillarca granosa.</title>
        <authorList>
            <person name="Kim J."/>
        </authorList>
    </citation>
    <scope>NUCLEOTIDE SEQUENCE [LARGE SCALE GENOMIC DNA]</scope>
    <source>
        <strain evidence="3">Teg-2019</strain>
        <tissue evidence="3">Adductor muscle</tissue>
    </source>
</reference>
<organism evidence="3 4">
    <name type="scientific">Tegillarca granosa</name>
    <name type="common">Malaysian cockle</name>
    <name type="synonym">Anadara granosa</name>
    <dbReference type="NCBI Taxonomy" id="220873"/>
    <lineage>
        <taxon>Eukaryota</taxon>
        <taxon>Metazoa</taxon>
        <taxon>Spiralia</taxon>
        <taxon>Lophotrochozoa</taxon>
        <taxon>Mollusca</taxon>
        <taxon>Bivalvia</taxon>
        <taxon>Autobranchia</taxon>
        <taxon>Pteriomorphia</taxon>
        <taxon>Arcoida</taxon>
        <taxon>Arcoidea</taxon>
        <taxon>Arcidae</taxon>
        <taxon>Tegillarca</taxon>
    </lineage>
</organism>
<dbReference type="Pfam" id="PF00090">
    <property type="entry name" value="TSP_1"/>
    <property type="match status" value="2"/>
</dbReference>
<sequence length="145" mass="15491">MVYLKTLIFFVMTTNSEPELKRDWNGISILVDGGWTPWSIYSPCTKTCGTGSKSRTRTCSSPPPQYNGKDCSGALLETATCNTNHCPVDGGWSAFSAYSPCTKTCGGGTMFRQRTCTNPSPVYGGALCIGTASETTQCNAQNCPS</sequence>
<dbReference type="Gene3D" id="2.20.100.10">
    <property type="entry name" value="Thrombospondin type-1 (TSP1) repeat"/>
    <property type="match status" value="2"/>
</dbReference>
<accession>A0ABQ9FS84</accession>
<dbReference type="PROSITE" id="PS50092">
    <property type="entry name" value="TSP1"/>
    <property type="match status" value="2"/>
</dbReference>
<protein>
    <submittedName>
        <fullName evidence="3">Uncharacterized protein</fullName>
    </submittedName>
</protein>
<dbReference type="PRINTS" id="PR01705">
    <property type="entry name" value="TSP1REPEAT"/>
</dbReference>
<dbReference type="SUPFAM" id="SSF82895">
    <property type="entry name" value="TSP-1 type 1 repeat"/>
    <property type="match status" value="2"/>
</dbReference>
<name>A0ABQ9FS84_TEGGR</name>
<gene>
    <name evidence="3" type="ORF">KUTeg_001708</name>
</gene>
<dbReference type="InterPro" id="IPR052065">
    <property type="entry name" value="Compl_asym_regulator"/>
</dbReference>
<dbReference type="EMBL" id="JARBDR010000141">
    <property type="protein sequence ID" value="KAJ8320121.1"/>
    <property type="molecule type" value="Genomic_DNA"/>
</dbReference>
<evidence type="ECO:0000256" key="2">
    <source>
        <dbReference type="ARBA" id="ARBA00023157"/>
    </source>
</evidence>
<keyword evidence="2" id="KW-1015">Disulfide bond</keyword>
<dbReference type="PANTHER" id="PTHR22906:SF21">
    <property type="entry name" value="SEMA DOMAIN-CONTAINING PROTEIN"/>
    <property type="match status" value="1"/>
</dbReference>
<evidence type="ECO:0000256" key="1">
    <source>
        <dbReference type="ARBA" id="ARBA00022737"/>
    </source>
</evidence>
<keyword evidence="1" id="KW-0677">Repeat</keyword>
<dbReference type="SMART" id="SM00209">
    <property type="entry name" value="TSP1"/>
    <property type="match status" value="2"/>
</dbReference>
<comment type="caution">
    <text evidence="3">The sequence shown here is derived from an EMBL/GenBank/DDBJ whole genome shotgun (WGS) entry which is preliminary data.</text>
</comment>